<dbReference type="SUPFAM" id="SSF56529">
    <property type="entry name" value="FAH"/>
    <property type="match status" value="1"/>
</dbReference>
<reference evidence="3" key="1">
    <citation type="journal article" date="2023" name="Front. Microbiol.">
        <title>Genomic-based phylogenetic and metabolic analyses of the genus Natronomonas, and description of Natronomonas aquatica sp. nov.</title>
        <authorList>
            <person name="Garcia-Roldan A."/>
            <person name="Duran-Viseras A."/>
            <person name="de la Haba R.R."/>
            <person name="Corral P."/>
            <person name="Sanchez-Porro C."/>
            <person name="Ventosa A."/>
        </authorList>
    </citation>
    <scope>NUCLEOTIDE SEQUENCE</scope>
    <source>
        <strain evidence="3">F2-12</strain>
    </source>
</reference>
<dbReference type="EMBL" id="JAHLKM010000001">
    <property type="protein sequence ID" value="MCQ4332117.1"/>
    <property type="molecule type" value="Genomic_DNA"/>
</dbReference>
<dbReference type="RefSeq" id="WP_256028034.1">
    <property type="nucleotide sequence ID" value="NZ_JAHLKM010000001.1"/>
</dbReference>
<feature type="domain" description="Fumarylacetoacetase-like C-terminal" evidence="2">
    <location>
        <begin position="47"/>
        <end position="242"/>
    </location>
</feature>
<comment type="caution">
    <text evidence="3">The sequence shown here is derived from an EMBL/GenBank/DDBJ whole genome shotgun (WGS) entry which is preliminary data.</text>
</comment>
<evidence type="ECO:0000259" key="2">
    <source>
        <dbReference type="Pfam" id="PF01557"/>
    </source>
</evidence>
<dbReference type="PANTHER" id="PTHR11820:SF7">
    <property type="entry name" value="ACYLPYRUVASE FAHD1, MITOCHONDRIAL"/>
    <property type="match status" value="1"/>
</dbReference>
<dbReference type="AlphaFoldDB" id="A0A9R1CQB2"/>
<dbReference type="PANTHER" id="PTHR11820">
    <property type="entry name" value="ACYLPYRUVASE"/>
    <property type="match status" value="1"/>
</dbReference>
<dbReference type="InterPro" id="IPR036663">
    <property type="entry name" value="Fumarylacetoacetase_C_sf"/>
</dbReference>
<proteinExistence type="predicted"/>
<dbReference type="Proteomes" id="UP001139494">
    <property type="component" value="Unassembled WGS sequence"/>
</dbReference>
<keyword evidence="3" id="KW-0378">Hydrolase</keyword>
<accession>A0A9R1CQB2</accession>
<gene>
    <name evidence="3" type="ORF">KM295_01170</name>
</gene>
<evidence type="ECO:0000313" key="4">
    <source>
        <dbReference type="Proteomes" id="UP001139494"/>
    </source>
</evidence>
<name>A0A9R1CQB2_9EURY</name>
<dbReference type="GO" id="GO:0046872">
    <property type="term" value="F:metal ion binding"/>
    <property type="evidence" value="ECO:0007669"/>
    <property type="project" value="UniProtKB-KW"/>
</dbReference>
<keyword evidence="1" id="KW-0479">Metal-binding</keyword>
<evidence type="ECO:0000313" key="3">
    <source>
        <dbReference type="EMBL" id="MCQ4332117.1"/>
    </source>
</evidence>
<dbReference type="Gene3D" id="3.90.850.10">
    <property type="entry name" value="Fumarylacetoacetase-like, C-terminal domain"/>
    <property type="match status" value="1"/>
</dbReference>
<dbReference type="GO" id="GO:0018773">
    <property type="term" value="F:acetylpyruvate hydrolase activity"/>
    <property type="evidence" value="ECO:0007669"/>
    <property type="project" value="TreeGrafter"/>
</dbReference>
<organism evidence="3 4">
    <name type="scientific">Natronomonas aquatica</name>
    <dbReference type="NCBI Taxonomy" id="2841590"/>
    <lineage>
        <taxon>Archaea</taxon>
        <taxon>Methanobacteriati</taxon>
        <taxon>Methanobacteriota</taxon>
        <taxon>Stenosarchaea group</taxon>
        <taxon>Halobacteria</taxon>
        <taxon>Halobacteriales</taxon>
        <taxon>Natronomonadaceae</taxon>
        <taxon>Natronomonas</taxon>
    </lineage>
</organism>
<sequence length="248" mass="26833">MRYVRFRDPAGTVRRGIYGDSRLEAAGRSYDIDDPEIELLAPCEPSKIVCVGFNYPAHADEVDEEIPERPSLFFKTPNAVAPHGATIELLPRKEEITYEGELAVVIGEQCRNVDAADAENVVHGYTCMNDVTNRDDADLERNWVRTEAFDGSAPLGPAVATPEEVPEDASIELFLNGERRQAASIDELAFSVPELIEEITAYLTLEPGDVIATGTPSGTGELSGGDTVEIEIEGIGTLEHGVSSPDGE</sequence>
<keyword evidence="4" id="KW-1185">Reference proteome</keyword>
<dbReference type="InterPro" id="IPR011234">
    <property type="entry name" value="Fumarylacetoacetase-like_C"/>
</dbReference>
<protein>
    <submittedName>
        <fullName evidence="3">Fumarylacetoacetate hydrolase family protein</fullName>
    </submittedName>
</protein>
<evidence type="ECO:0000256" key="1">
    <source>
        <dbReference type="ARBA" id="ARBA00022723"/>
    </source>
</evidence>
<dbReference type="Pfam" id="PF01557">
    <property type="entry name" value="FAA_hydrolase"/>
    <property type="match status" value="1"/>
</dbReference>